<dbReference type="InterPro" id="IPR036388">
    <property type="entry name" value="WH-like_DNA-bd_sf"/>
</dbReference>
<keyword evidence="4" id="KW-0804">Transcription</keyword>
<dbReference type="PANTHER" id="PTHR30126">
    <property type="entry name" value="HTH-TYPE TRANSCRIPTIONAL REGULATOR"/>
    <property type="match status" value="1"/>
</dbReference>
<evidence type="ECO:0000259" key="5">
    <source>
        <dbReference type="PROSITE" id="PS50931"/>
    </source>
</evidence>
<dbReference type="EMBL" id="QDKL01000002">
    <property type="protein sequence ID" value="RZF21637.1"/>
    <property type="molecule type" value="Genomic_DNA"/>
</dbReference>
<feature type="domain" description="HTH lysR-type" evidence="5">
    <location>
        <begin position="4"/>
        <end position="61"/>
    </location>
</feature>
<dbReference type="PANTHER" id="PTHR30126:SF98">
    <property type="entry name" value="HTH-TYPE TRANSCRIPTIONAL ACTIVATOR BAUR"/>
    <property type="match status" value="1"/>
</dbReference>
<evidence type="ECO:0000256" key="2">
    <source>
        <dbReference type="ARBA" id="ARBA00023015"/>
    </source>
</evidence>
<organism evidence="6 7">
    <name type="scientific">Halobacteriovorax vibrionivorans</name>
    <dbReference type="NCBI Taxonomy" id="2152716"/>
    <lineage>
        <taxon>Bacteria</taxon>
        <taxon>Pseudomonadati</taxon>
        <taxon>Bdellovibrionota</taxon>
        <taxon>Bacteriovoracia</taxon>
        <taxon>Bacteriovoracales</taxon>
        <taxon>Halobacteriovoraceae</taxon>
        <taxon>Halobacteriovorax</taxon>
    </lineage>
</organism>
<comment type="similarity">
    <text evidence="1">Belongs to the LysR transcriptional regulatory family.</text>
</comment>
<evidence type="ECO:0000256" key="3">
    <source>
        <dbReference type="ARBA" id="ARBA00023125"/>
    </source>
</evidence>
<dbReference type="Proteomes" id="UP000443582">
    <property type="component" value="Unassembled WGS sequence"/>
</dbReference>
<evidence type="ECO:0000256" key="4">
    <source>
        <dbReference type="ARBA" id="ARBA00023163"/>
    </source>
</evidence>
<sequence>MKWINYHHLIYFREIARQGSISKASEVLKVGQPALSTQLKNLEEYLGVQLFERKRRKMVLTGPGKVVLEYASKINSLGQELIELIDDKVFTNEIHLSIGALDSIPKHLICDIVDLAHRKTGCFLSIYEGSPDELLRQLKTHQIEVMISDQEINKLERHNIFSKKILTKQISVYASAEYEHLKKGFPKSLDGAPCIVPTSHSKIRSDVEYFMHEKGVRPKIIAETQDTSLQRILATRGDGLIFLPSFITKDLVNDKKLVKIGNLKGVTTSYYLIYSKRIIENPALDFILKQNFERMRLR</sequence>
<reference evidence="7" key="1">
    <citation type="journal article" date="2019" name="Int. J. Syst. Evol. Microbiol.">
        <title>Halobacteriovorax valvorus sp. nov., a novel prokaryotic predator isolated from coastal seawater of China.</title>
        <authorList>
            <person name="Chen M.-X."/>
        </authorList>
    </citation>
    <scope>NUCLEOTIDE SEQUENCE [LARGE SCALE GENOMIC DNA]</scope>
    <source>
        <strain evidence="7">BL9</strain>
    </source>
</reference>
<protein>
    <submittedName>
        <fullName evidence="6">LysR family transcriptional regulator</fullName>
    </submittedName>
</protein>
<keyword evidence="7" id="KW-1185">Reference proteome</keyword>
<accession>A0ABY0IJZ2</accession>
<proteinExistence type="inferred from homology"/>
<comment type="caution">
    <text evidence="6">The sequence shown here is derived from an EMBL/GenBank/DDBJ whole genome shotgun (WGS) entry which is preliminary data.</text>
</comment>
<evidence type="ECO:0000256" key="1">
    <source>
        <dbReference type="ARBA" id="ARBA00009437"/>
    </source>
</evidence>
<dbReference type="InterPro" id="IPR036390">
    <property type="entry name" value="WH_DNA-bd_sf"/>
</dbReference>
<gene>
    <name evidence="6" type="ORF">DAY19_08080</name>
</gene>
<dbReference type="SUPFAM" id="SSF46785">
    <property type="entry name" value="Winged helix' DNA-binding domain"/>
    <property type="match status" value="1"/>
</dbReference>
<dbReference type="Pfam" id="PF03466">
    <property type="entry name" value="LysR_substrate"/>
    <property type="match status" value="1"/>
</dbReference>
<name>A0ABY0IJZ2_9BACT</name>
<evidence type="ECO:0000313" key="7">
    <source>
        <dbReference type="Proteomes" id="UP000443582"/>
    </source>
</evidence>
<dbReference type="Pfam" id="PF00126">
    <property type="entry name" value="HTH_1"/>
    <property type="match status" value="1"/>
</dbReference>
<evidence type="ECO:0000313" key="6">
    <source>
        <dbReference type="EMBL" id="RZF21637.1"/>
    </source>
</evidence>
<dbReference type="Gene3D" id="3.40.190.290">
    <property type="match status" value="1"/>
</dbReference>
<keyword evidence="2" id="KW-0805">Transcription regulation</keyword>
<keyword evidence="3" id="KW-0238">DNA-binding</keyword>
<dbReference type="InterPro" id="IPR000847">
    <property type="entry name" value="LysR_HTH_N"/>
</dbReference>
<dbReference type="RefSeq" id="WP_115361219.1">
    <property type="nucleotide sequence ID" value="NZ_QDKL01000002.1"/>
</dbReference>
<dbReference type="InterPro" id="IPR005119">
    <property type="entry name" value="LysR_subst-bd"/>
</dbReference>
<dbReference type="PRINTS" id="PR00039">
    <property type="entry name" value="HTHLYSR"/>
</dbReference>
<dbReference type="SUPFAM" id="SSF53850">
    <property type="entry name" value="Periplasmic binding protein-like II"/>
    <property type="match status" value="1"/>
</dbReference>
<dbReference type="PROSITE" id="PS50931">
    <property type="entry name" value="HTH_LYSR"/>
    <property type="match status" value="1"/>
</dbReference>
<dbReference type="Gene3D" id="1.10.10.10">
    <property type="entry name" value="Winged helix-like DNA-binding domain superfamily/Winged helix DNA-binding domain"/>
    <property type="match status" value="1"/>
</dbReference>